<feature type="region of interest" description="Disordered" evidence="7">
    <location>
        <begin position="639"/>
        <end position="677"/>
    </location>
</feature>
<feature type="region of interest" description="Disordered" evidence="7">
    <location>
        <begin position="313"/>
        <end position="362"/>
    </location>
</feature>
<dbReference type="RefSeq" id="XP_029221706.1">
    <property type="nucleotide sequence ID" value="XM_029358794.1"/>
</dbReference>
<dbReference type="STRING" id="94643.A0A2A9MP03"/>
<accession>A0A2A9MP03</accession>
<evidence type="ECO:0000313" key="12">
    <source>
        <dbReference type="Proteomes" id="UP000224006"/>
    </source>
</evidence>
<feature type="transmembrane region" description="Helical" evidence="8">
    <location>
        <begin position="384"/>
        <end position="406"/>
    </location>
</feature>
<feature type="compositionally biased region" description="Low complexity" evidence="7">
    <location>
        <begin position="313"/>
        <end position="343"/>
    </location>
</feature>
<dbReference type="Proteomes" id="UP000224006">
    <property type="component" value="Chromosome I"/>
</dbReference>
<dbReference type="KEGG" id="bbes:BESB_000390"/>
<proteinExistence type="predicted"/>
<dbReference type="Pfam" id="PF00005">
    <property type="entry name" value="ABC_tran"/>
    <property type="match status" value="1"/>
</dbReference>
<keyword evidence="12" id="KW-1185">Reference proteome</keyword>
<evidence type="ECO:0000256" key="3">
    <source>
        <dbReference type="ARBA" id="ARBA00022741"/>
    </source>
</evidence>
<dbReference type="SMART" id="SM00382">
    <property type="entry name" value="AAA"/>
    <property type="match status" value="1"/>
</dbReference>
<dbReference type="PANTHER" id="PTHR43394">
    <property type="entry name" value="ATP-DEPENDENT PERMEASE MDL1, MITOCHONDRIAL"/>
    <property type="match status" value="1"/>
</dbReference>
<evidence type="ECO:0000256" key="6">
    <source>
        <dbReference type="ARBA" id="ARBA00023136"/>
    </source>
</evidence>
<dbReference type="SUPFAM" id="SSF90123">
    <property type="entry name" value="ABC transporter transmembrane region"/>
    <property type="match status" value="1"/>
</dbReference>
<keyword evidence="6 8" id="KW-0472">Membrane</keyword>
<evidence type="ECO:0000256" key="8">
    <source>
        <dbReference type="SAM" id="Phobius"/>
    </source>
</evidence>
<dbReference type="PANTHER" id="PTHR43394:SF1">
    <property type="entry name" value="ATP-BINDING CASSETTE SUB-FAMILY B MEMBER 10, MITOCHONDRIAL"/>
    <property type="match status" value="1"/>
</dbReference>
<feature type="domain" description="ABC transporter" evidence="9">
    <location>
        <begin position="741"/>
        <end position="1011"/>
    </location>
</feature>
<dbReference type="Pfam" id="PF00664">
    <property type="entry name" value="ABC_membrane"/>
    <property type="match status" value="1"/>
</dbReference>
<dbReference type="OrthoDB" id="333517at2759"/>
<protein>
    <submittedName>
        <fullName evidence="11">ABC transporter transmembrane region domain-containing protein</fullName>
    </submittedName>
</protein>
<dbReference type="SUPFAM" id="SSF52540">
    <property type="entry name" value="P-loop containing nucleoside triphosphate hydrolases"/>
    <property type="match status" value="1"/>
</dbReference>
<dbReference type="GO" id="GO:0005524">
    <property type="term" value="F:ATP binding"/>
    <property type="evidence" value="ECO:0007669"/>
    <property type="project" value="UniProtKB-KW"/>
</dbReference>
<feature type="transmembrane region" description="Helical" evidence="8">
    <location>
        <begin position="565"/>
        <end position="584"/>
    </location>
</feature>
<dbReference type="VEuPathDB" id="ToxoDB:BESB_000390"/>
<feature type="transmembrane region" description="Helical" evidence="8">
    <location>
        <begin position="482"/>
        <end position="503"/>
    </location>
</feature>
<feature type="region of interest" description="Disordered" evidence="7">
    <location>
        <begin position="243"/>
        <end position="263"/>
    </location>
</feature>
<keyword evidence="5 8" id="KW-1133">Transmembrane helix</keyword>
<evidence type="ECO:0000256" key="2">
    <source>
        <dbReference type="ARBA" id="ARBA00022692"/>
    </source>
</evidence>
<dbReference type="InterPro" id="IPR003593">
    <property type="entry name" value="AAA+_ATPase"/>
</dbReference>
<sequence length="1011" mass="105755">MHYAAGAFRRRLAAAPAATQWAGCMYSYPGTRLSFPAFRSETHKATEGGKCVWPSAIQFQSPASLLSRRDRQKQERRRPSGRAEASDFVSNVPSQPVVPRHSHPPPTSSICCLVAVSSRSQAASLRPSPFLSSFSAPPSLMPSSSSTSRLSGPLFPGSSSVAFIRVWQSLLCPPSTSTSTLSCFAPAPWPRGQLLASPAVQSLMSSFHSEASSRAFSRGASTASASPSSVLSASSSASSGAHVSPLDSSSSSAKSSAPSPSATSQSSLRVFWRLMEHDQLRLLLAFVAILLSSAAQMMFPFYLGRVVDRFPQPAESHSSASSPSAFSPPSSLPAPSAAGLSAAGDKEASLPEGPVPGLASRESSDAASPQQAIVLGSIATLEGSALACGALLLLGAATSFLRLYLLETTIERTAARLRQNYFSHLLREPTARFTAESSGVLVNRLSTEITQASRILIDVSFGLRCAISASIGLAAASAVAPASFLCSLLLPIVGAGFVLRLAARRARQLQAQQAGALGSAMNHAAQVLQNRKAIRAFNAEDLEVANFRHALDSVYKVARRNAAAVGARHGLVFAIGGGFLLHVIQRCGSIIASGGLSLGDVTALAMYCVMAGSSLQGCVTAYGDIQRTLGNAEKVLGDLAAPDEPSRTPAGAPKAAHPDAQGGGAGTSPGELRGDSARGSFRESATFFLEERAKHIGADMHALRTGRAERLAPLEAEEGAAAKASSSSSDALQTPTRGTSVTLTNVHFAYPERPAHPVLRGLDLQVPPGAFLGVLGASGSGKSTLAALLLRLYEPTEGEIRFDGVPLRRLDERFARSLVVPVTQENLLLSTSVRDNIEYAVRANDLLSDSCASPAGALTGRAKTACDLAVATDFVSQLPQRLEAVLDEKALSLSGGQRQRIAIARALCRLLPASSPRAVAAAASPALYAANELPLLLLLDEATSALDAPTERQVLAHVKEVLSGRTAIFITHRLSVLDYVDYLAVLGEGRVVQSGKKEAVLAAPCKELRHM</sequence>
<evidence type="ECO:0000259" key="10">
    <source>
        <dbReference type="PROSITE" id="PS50929"/>
    </source>
</evidence>
<dbReference type="InterPro" id="IPR017871">
    <property type="entry name" value="ABC_transporter-like_CS"/>
</dbReference>
<dbReference type="Gene3D" id="3.40.50.300">
    <property type="entry name" value="P-loop containing nucleotide triphosphate hydrolases"/>
    <property type="match status" value="2"/>
</dbReference>
<dbReference type="InterPro" id="IPR003439">
    <property type="entry name" value="ABC_transporter-like_ATP-bd"/>
</dbReference>
<feature type="compositionally biased region" description="Low complexity" evidence="7">
    <location>
        <begin position="716"/>
        <end position="732"/>
    </location>
</feature>
<dbReference type="InterPro" id="IPR011527">
    <property type="entry name" value="ABC1_TM_dom"/>
</dbReference>
<comment type="caution">
    <text evidence="11">The sequence shown here is derived from an EMBL/GenBank/DDBJ whole genome shotgun (WGS) entry which is preliminary data.</text>
</comment>
<feature type="region of interest" description="Disordered" evidence="7">
    <location>
        <begin position="64"/>
        <end position="105"/>
    </location>
</feature>
<reference evidence="11 12" key="1">
    <citation type="submission" date="2017-09" db="EMBL/GenBank/DDBJ databases">
        <title>Genome sequencing of Besnoitia besnoiti strain Bb-Ger1.</title>
        <authorList>
            <person name="Schares G."/>
            <person name="Venepally P."/>
            <person name="Lorenzi H.A."/>
        </authorList>
    </citation>
    <scope>NUCLEOTIDE SEQUENCE [LARGE SCALE GENOMIC DNA]</scope>
    <source>
        <strain evidence="11 12">Bb-Ger1</strain>
    </source>
</reference>
<dbReference type="GO" id="GO:0005743">
    <property type="term" value="C:mitochondrial inner membrane"/>
    <property type="evidence" value="ECO:0007669"/>
    <property type="project" value="TreeGrafter"/>
</dbReference>
<dbReference type="PROSITE" id="PS00211">
    <property type="entry name" value="ABC_TRANSPORTER_1"/>
    <property type="match status" value="1"/>
</dbReference>
<gene>
    <name evidence="11" type="ORF">BESB_000390</name>
</gene>
<dbReference type="GO" id="GO:0015421">
    <property type="term" value="F:ABC-type oligopeptide transporter activity"/>
    <property type="evidence" value="ECO:0007669"/>
    <property type="project" value="TreeGrafter"/>
</dbReference>
<dbReference type="InterPro" id="IPR039421">
    <property type="entry name" value="Type_1_exporter"/>
</dbReference>
<dbReference type="GO" id="GO:0016887">
    <property type="term" value="F:ATP hydrolysis activity"/>
    <property type="evidence" value="ECO:0007669"/>
    <property type="project" value="InterPro"/>
</dbReference>
<dbReference type="PROSITE" id="PS50929">
    <property type="entry name" value="ABC_TM1F"/>
    <property type="match status" value="1"/>
</dbReference>
<comment type="subcellular location">
    <subcellularLocation>
        <location evidence="1">Membrane</location>
        <topology evidence="1">Multi-pass membrane protein</topology>
    </subcellularLocation>
</comment>
<keyword evidence="3" id="KW-0547">Nucleotide-binding</keyword>
<keyword evidence="4" id="KW-0067">ATP-binding</keyword>
<organism evidence="11 12">
    <name type="scientific">Besnoitia besnoiti</name>
    <name type="common">Apicomplexan protozoan</name>
    <dbReference type="NCBI Taxonomy" id="94643"/>
    <lineage>
        <taxon>Eukaryota</taxon>
        <taxon>Sar</taxon>
        <taxon>Alveolata</taxon>
        <taxon>Apicomplexa</taxon>
        <taxon>Conoidasida</taxon>
        <taxon>Coccidia</taxon>
        <taxon>Eucoccidiorida</taxon>
        <taxon>Eimeriorina</taxon>
        <taxon>Sarcocystidae</taxon>
        <taxon>Besnoitia</taxon>
    </lineage>
</organism>
<dbReference type="InterPro" id="IPR036640">
    <property type="entry name" value="ABC1_TM_sf"/>
</dbReference>
<name>A0A2A9MP03_BESBE</name>
<evidence type="ECO:0000259" key="9">
    <source>
        <dbReference type="PROSITE" id="PS50893"/>
    </source>
</evidence>
<dbReference type="InterPro" id="IPR027417">
    <property type="entry name" value="P-loop_NTPase"/>
</dbReference>
<feature type="region of interest" description="Disordered" evidence="7">
    <location>
        <begin position="716"/>
        <end position="736"/>
    </location>
</feature>
<evidence type="ECO:0000256" key="7">
    <source>
        <dbReference type="SAM" id="MobiDB-lite"/>
    </source>
</evidence>
<feature type="transmembrane region" description="Helical" evidence="8">
    <location>
        <begin position="455"/>
        <end position="476"/>
    </location>
</feature>
<evidence type="ECO:0000313" key="11">
    <source>
        <dbReference type="EMBL" id="PFH37697.1"/>
    </source>
</evidence>
<evidence type="ECO:0000256" key="1">
    <source>
        <dbReference type="ARBA" id="ARBA00004141"/>
    </source>
</evidence>
<evidence type="ECO:0000256" key="4">
    <source>
        <dbReference type="ARBA" id="ARBA00022840"/>
    </source>
</evidence>
<dbReference type="Gene3D" id="1.20.1560.10">
    <property type="entry name" value="ABC transporter type 1, transmembrane domain"/>
    <property type="match status" value="2"/>
</dbReference>
<dbReference type="EMBL" id="NWUJ01000001">
    <property type="protein sequence ID" value="PFH37697.1"/>
    <property type="molecule type" value="Genomic_DNA"/>
</dbReference>
<dbReference type="GeneID" id="40305102"/>
<dbReference type="AlphaFoldDB" id="A0A2A9MP03"/>
<dbReference type="GO" id="GO:0090374">
    <property type="term" value="P:oligopeptide export from mitochondrion"/>
    <property type="evidence" value="ECO:0007669"/>
    <property type="project" value="TreeGrafter"/>
</dbReference>
<dbReference type="PROSITE" id="PS50893">
    <property type="entry name" value="ABC_TRANSPORTER_2"/>
    <property type="match status" value="1"/>
</dbReference>
<feature type="transmembrane region" description="Helical" evidence="8">
    <location>
        <begin position="282"/>
        <end position="303"/>
    </location>
</feature>
<evidence type="ECO:0000256" key="5">
    <source>
        <dbReference type="ARBA" id="ARBA00022989"/>
    </source>
</evidence>
<feature type="domain" description="ABC transmembrane type-1" evidence="10">
    <location>
        <begin position="283"/>
        <end position="627"/>
    </location>
</feature>
<keyword evidence="2 8" id="KW-0812">Transmembrane</keyword>